<dbReference type="STRING" id="1221996.QY95_03590"/>
<keyword evidence="2" id="KW-0560">Oxidoreductase</keyword>
<sequence>MSDTKLLFETVALGSTTLDNRIGVAPMTRTSATEEGLATDQMVSYYTSFARGGFGLIITEGIYPDDKHSQGYFNQPGIVSEEQIQAWKKVVDSVHQAGAKIFAQLMHAGALSQGNRFMKETIAPSAVEPKGEQLEFYGGKGPFPTPREATKEDITKVINGFVMAAKHAKSAGFDGVEIHGANGYILDQFLTDYTNQRTDEYGGSTENRVRLLVEVSKAVREAVGSGFTVGIRISQGKVNDYAHKWAGKEKDAEIIFGQLGQAGLDFIHVTEYEAWQPAFPEGEGTSATDSAFGDGGATLAALAKKYGGIPVMANGHLEDPAKAAEVIDKGEADVITLGKGALANHDWVNKVKNGEPLAEFEPEKVLSPDAKIKEFEA</sequence>
<dbReference type="SUPFAM" id="SSF51395">
    <property type="entry name" value="FMN-linked oxidoreductases"/>
    <property type="match status" value="1"/>
</dbReference>
<proteinExistence type="predicted"/>
<reference evidence="4" key="1">
    <citation type="submission" date="2015-02" db="EMBL/GenBank/DDBJ databases">
        <title>Genome Assembly of Bacillaceae bacterium MTCC 8252.</title>
        <authorList>
            <person name="Verma A."/>
            <person name="Khatri I."/>
            <person name="Mual P."/>
            <person name="Subramanian S."/>
            <person name="Krishnamurthi S."/>
        </authorList>
    </citation>
    <scope>NUCLEOTIDE SEQUENCE [LARGE SCALE GENOMIC DNA]</scope>
    <source>
        <strain evidence="4">MTCC 8252</strain>
    </source>
</reference>
<dbReference type="CDD" id="cd02803">
    <property type="entry name" value="OYE_like_FMN_family"/>
    <property type="match status" value="1"/>
</dbReference>
<dbReference type="Proteomes" id="UP000031563">
    <property type="component" value="Unassembled WGS sequence"/>
</dbReference>
<dbReference type="InterPro" id="IPR013785">
    <property type="entry name" value="Aldolase_TIM"/>
</dbReference>
<protein>
    <submittedName>
        <fullName evidence="4">2,4-dienoyl-CoA reductase</fullName>
    </submittedName>
</protein>
<evidence type="ECO:0000256" key="2">
    <source>
        <dbReference type="ARBA" id="ARBA00023002"/>
    </source>
</evidence>
<evidence type="ECO:0000256" key="1">
    <source>
        <dbReference type="ARBA" id="ARBA00022630"/>
    </source>
</evidence>
<dbReference type="GO" id="GO:0010181">
    <property type="term" value="F:FMN binding"/>
    <property type="evidence" value="ECO:0007669"/>
    <property type="project" value="InterPro"/>
</dbReference>
<gene>
    <name evidence="4" type="ORF">QY95_03590</name>
</gene>
<dbReference type="AlphaFoldDB" id="A0A0F5HNT6"/>
<organism evidence="4 5">
    <name type="scientific">Bacillus thermotolerans</name>
    <name type="common">Quasibacillus thermotolerans</name>
    <dbReference type="NCBI Taxonomy" id="1221996"/>
    <lineage>
        <taxon>Bacteria</taxon>
        <taxon>Bacillati</taxon>
        <taxon>Bacillota</taxon>
        <taxon>Bacilli</taxon>
        <taxon>Bacillales</taxon>
        <taxon>Bacillaceae</taxon>
        <taxon>Bacillus</taxon>
    </lineage>
</organism>
<keyword evidence="1" id="KW-0285">Flavoprotein</keyword>
<name>A0A0F5HNT6_BACTR</name>
<dbReference type="EMBL" id="JWIR02000076">
    <property type="protein sequence ID" value="KKB35019.1"/>
    <property type="molecule type" value="Genomic_DNA"/>
</dbReference>
<evidence type="ECO:0000259" key="3">
    <source>
        <dbReference type="Pfam" id="PF00724"/>
    </source>
</evidence>
<dbReference type="PANTHER" id="PTHR43656">
    <property type="entry name" value="BINDING OXIDOREDUCTASE, PUTATIVE (AFU_ORTHOLOGUE AFUA_2G08260)-RELATED"/>
    <property type="match status" value="1"/>
</dbReference>
<dbReference type="GO" id="GO:0016491">
    <property type="term" value="F:oxidoreductase activity"/>
    <property type="evidence" value="ECO:0007669"/>
    <property type="project" value="UniProtKB-KW"/>
</dbReference>
<dbReference type="InterPro" id="IPR001155">
    <property type="entry name" value="OxRdtase_FMN_N"/>
</dbReference>
<evidence type="ECO:0000313" key="5">
    <source>
        <dbReference type="Proteomes" id="UP000031563"/>
    </source>
</evidence>
<accession>A0A0F5HNT6</accession>
<feature type="domain" description="NADH:flavin oxidoreductase/NADH oxidase N-terminal" evidence="3">
    <location>
        <begin position="7"/>
        <end position="356"/>
    </location>
</feature>
<dbReference type="InterPro" id="IPR051799">
    <property type="entry name" value="NADH_flavin_oxidoreductase"/>
</dbReference>
<keyword evidence="5" id="KW-1185">Reference proteome</keyword>
<evidence type="ECO:0000313" key="4">
    <source>
        <dbReference type="EMBL" id="KKB35019.1"/>
    </source>
</evidence>
<dbReference type="PANTHER" id="PTHR43656:SF2">
    <property type="entry name" value="BINDING OXIDOREDUCTASE, PUTATIVE (AFU_ORTHOLOGUE AFUA_2G08260)-RELATED"/>
    <property type="match status" value="1"/>
</dbReference>
<dbReference type="OrthoDB" id="9772736at2"/>
<dbReference type="RefSeq" id="WP_040047818.1">
    <property type="nucleotide sequence ID" value="NZ_JWIR02000076.1"/>
</dbReference>
<dbReference type="Gene3D" id="3.20.20.70">
    <property type="entry name" value="Aldolase class I"/>
    <property type="match status" value="1"/>
</dbReference>
<comment type="caution">
    <text evidence="4">The sequence shown here is derived from an EMBL/GenBank/DDBJ whole genome shotgun (WGS) entry which is preliminary data.</text>
</comment>
<dbReference type="Pfam" id="PF00724">
    <property type="entry name" value="Oxidored_FMN"/>
    <property type="match status" value="1"/>
</dbReference>